<evidence type="ECO:0000313" key="1">
    <source>
        <dbReference type="EMBL" id="VDP85774.1"/>
    </source>
</evidence>
<sequence>MMVGGSQQETLDPGFVLFGTHRKVVPVILRELMLPAGFDSVSPIFTARDVTTGLSEPRLTSCRTETYSQLIDHC</sequence>
<protein>
    <submittedName>
        <fullName evidence="1">Uncharacterized protein</fullName>
    </submittedName>
</protein>
<name>A0A183Q5E4_9TREM</name>
<reference evidence="1 2" key="1">
    <citation type="submission" date="2018-11" db="EMBL/GenBank/DDBJ databases">
        <authorList>
            <consortium name="Pathogen Informatics"/>
        </authorList>
    </citation>
    <scope>NUCLEOTIDE SEQUENCE [LARGE SCALE GENOMIC DNA]</scope>
    <source>
        <strain>Denwood</strain>
        <strain evidence="2">Zambia</strain>
    </source>
</reference>
<evidence type="ECO:0000313" key="2">
    <source>
        <dbReference type="Proteomes" id="UP000269396"/>
    </source>
</evidence>
<dbReference type="Proteomes" id="UP000269396">
    <property type="component" value="Unassembled WGS sequence"/>
</dbReference>
<gene>
    <name evidence="1" type="ORF">SMTD_LOCUS21830</name>
</gene>
<proteinExistence type="predicted"/>
<dbReference type="EMBL" id="UZAL01048716">
    <property type="protein sequence ID" value="VDP85774.1"/>
    <property type="molecule type" value="Genomic_DNA"/>
</dbReference>
<organism evidence="1 2">
    <name type="scientific">Schistosoma mattheei</name>
    <dbReference type="NCBI Taxonomy" id="31246"/>
    <lineage>
        <taxon>Eukaryota</taxon>
        <taxon>Metazoa</taxon>
        <taxon>Spiralia</taxon>
        <taxon>Lophotrochozoa</taxon>
        <taxon>Platyhelminthes</taxon>
        <taxon>Trematoda</taxon>
        <taxon>Digenea</taxon>
        <taxon>Strigeidida</taxon>
        <taxon>Schistosomatoidea</taxon>
        <taxon>Schistosomatidae</taxon>
        <taxon>Schistosoma</taxon>
    </lineage>
</organism>
<keyword evidence="2" id="KW-1185">Reference proteome</keyword>
<dbReference type="AlphaFoldDB" id="A0A183Q5E4"/>
<accession>A0A183Q5E4</accession>